<keyword evidence="2" id="KW-1185">Reference proteome</keyword>
<accession>A0A813TB67</accession>
<proteinExistence type="predicted"/>
<evidence type="ECO:0000313" key="1">
    <source>
        <dbReference type="EMBL" id="CAF0805898.1"/>
    </source>
</evidence>
<dbReference type="Proteomes" id="UP000663879">
    <property type="component" value="Unassembled WGS sequence"/>
</dbReference>
<name>A0A813TB67_9BILA</name>
<organism evidence="1 2">
    <name type="scientific">Brachionus calyciflorus</name>
    <dbReference type="NCBI Taxonomy" id="104777"/>
    <lineage>
        <taxon>Eukaryota</taxon>
        <taxon>Metazoa</taxon>
        <taxon>Spiralia</taxon>
        <taxon>Gnathifera</taxon>
        <taxon>Rotifera</taxon>
        <taxon>Eurotatoria</taxon>
        <taxon>Monogononta</taxon>
        <taxon>Pseudotrocha</taxon>
        <taxon>Ploima</taxon>
        <taxon>Brachionidae</taxon>
        <taxon>Brachionus</taxon>
    </lineage>
</organism>
<dbReference type="EMBL" id="CAJNOC010000810">
    <property type="protein sequence ID" value="CAF0805898.1"/>
    <property type="molecule type" value="Genomic_DNA"/>
</dbReference>
<protein>
    <submittedName>
        <fullName evidence="1">Uncharacterized protein</fullName>
    </submittedName>
</protein>
<reference evidence="1" key="1">
    <citation type="submission" date="2021-02" db="EMBL/GenBank/DDBJ databases">
        <authorList>
            <person name="Nowell W R."/>
        </authorList>
    </citation>
    <scope>NUCLEOTIDE SEQUENCE</scope>
    <source>
        <strain evidence="1">Ploen Becks lab</strain>
    </source>
</reference>
<evidence type="ECO:0000313" key="2">
    <source>
        <dbReference type="Proteomes" id="UP000663879"/>
    </source>
</evidence>
<dbReference type="AlphaFoldDB" id="A0A813TB67"/>
<comment type="caution">
    <text evidence="1">The sequence shown here is derived from an EMBL/GenBank/DDBJ whole genome shotgun (WGS) entry which is preliminary data.</text>
</comment>
<sequence length="165" mass="18693">MNSILGCNTVTAWKSDFTVQSINGIDITNSYKVPNIAQITKIKNAGSSGRKRKGHAVNTIEPSTSKIVDDDVVSNYLTELLLIDFRDSLDKILQKKLVIKTNMVITDHKLLSDIFLKEYDFDLLVGYFIKSTWKNVKILMEDKVKHCICPIFSLVCLENSISMKF</sequence>
<gene>
    <name evidence="1" type="ORF">OXX778_LOCUS6715</name>
</gene>